<dbReference type="EMBL" id="DTDJ01000006">
    <property type="protein sequence ID" value="HGL16801.1"/>
    <property type="molecule type" value="Genomic_DNA"/>
</dbReference>
<comment type="caution">
    <text evidence="2">The sequence shown here is derived from an EMBL/GenBank/DDBJ whole genome shotgun (WGS) entry which is preliminary data.</text>
</comment>
<evidence type="ECO:0000313" key="2">
    <source>
        <dbReference type="EMBL" id="HGL16801.1"/>
    </source>
</evidence>
<keyword evidence="1" id="KW-1133">Transmembrane helix</keyword>
<sequence length="441" mass="51091">MKTAVFHIKQGFTTNLYIFSGNTLEGLFLISREELKASKFPPKLRGIDKVYVLLDDPDGYYLNLLKLPGSGLRVGELKKIINYELLSILGEKARFAFEVVATQEDETGISSLVLVNGIKETYFNEIVDYLRNYRDLIELVISYPISYYNYDLGRGTLILELYEDKTKMTVLMGGAVVLYRTLPIGSQTMNSEDLFLRLRDEIERITYYVKQNYDRTFELRKMYYFTEDKNFSDLLRGLGIESELLELPLYRGGDVAPYIVAQKSPKDFILNILPPIVSYREISPYIYLFLLLSFFLYSALFSYSYFRLFKYERNLSKALENLRTGVYQNLTYIRENRMWMLTSALSQAEVPLGDFLMAVSASLERGMRVTYLKSERHVSGLAFSLNIDFDNVPDFKKVDLLKSFTERLSSYGIFYNLSYEVQSRGEKKEYRVKGVMLKGGG</sequence>
<feature type="transmembrane region" description="Helical" evidence="1">
    <location>
        <begin position="285"/>
        <end position="306"/>
    </location>
</feature>
<name>A0A7V3ZWM1_UNCW3</name>
<evidence type="ECO:0000256" key="1">
    <source>
        <dbReference type="SAM" id="Phobius"/>
    </source>
</evidence>
<evidence type="ECO:0008006" key="3">
    <source>
        <dbReference type="Google" id="ProtNLM"/>
    </source>
</evidence>
<gene>
    <name evidence="2" type="ORF">ENU66_00435</name>
</gene>
<reference evidence="2" key="1">
    <citation type="journal article" date="2020" name="mSystems">
        <title>Genome- and Community-Level Interaction Insights into Carbon Utilization and Element Cycling Functions of Hydrothermarchaeota in Hydrothermal Sediment.</title>
        <authorList>
            <person name="Zhou Z."/>
            <person name="Liu Y."/>
            <person name="Xu W."/>
            <person name="Pan J."/>
            <person name="Luo Z.H."/>
            <person name="Li M."/>
        </authorList>
    </citation>
    <scope>NUCLEOTIDE SEQUENCE [LARGE SCALE GENOMIC DNA]</scope>
    <source>
        <strain evidence="2">SpSt-69</strain>
    </source>
</reference>
<dbReference type="AlphaFoldDB" id="A0A7V3ZWM1"/>
<proteinExistence type="predicted"/>
<protein>
    <recommendedName>
        <fullName evidence="3">PilN domain-containing protein</fullName>
    </recommendedName>
</protein>
<accession>A0A7V3ZWM1</accession>
<organism evidence="2">
    <name type="scientific">candidate division WOR-3 bacterium</name>
    <dbReference type="NCBI Taxonomy" id="2052148"/>
    <lineage>
        <taxon>Bacteria</taxon>
        <taxon>Bacteria division WOR-3</taxon>
    </lineage>
</organism>
<keyword evidence="1" id="KW-0812">Transmembrane</keyword>
<keyword evidence="1" id="KW-0472">Membrane</keyword>